<dbReference type="VEuPathDB" id="PlasmoDB:C922_05675"/>
<feature type="compositionally biased region" description="Low complexity" evidence="1">
    <location>
        <begin position="64"/>
        <end position="73"/>
    </location>
</feature>
<accession>W6ZSP6</accession>
<feature type="compositionally biased region" description="Polar residues" evidence="1">
    <location>
        <begin position="1"/>
        <end position="11"/>
    </location>
</feature>
<dbReference type="EMBL" id="KI965590">
    <property type="protein sequence ID" value="EUD63942.1"/>
    <property type="molecule type" value="Genomic_DNA"/>
</dbReference>
<keyword evidence="2" id="KW-1133">Transmembrane helix</keyword>
<gene>
    <name evidence="3" type="ORF">C922_05675</name>
</gene>
<evidence type="ECO:0000313" key="3">
    <source>
        <dbReference type="EMBL" id="EUD63942.1"/>
    </source>
</evidence>
<evidence type="ECO:0000256" key="1">
    <source>
        <dbReference type="SAM" id="MobiDB-lite"/>
    </source>
</evidence>
<reference evidence="3 4" key="1">
    <citation type="submission" date="2013-02" db="EMBL/GenBank/DDBJ databases">
        <title>The Genome Sequence of Plasmodium inui San Antonio 1.</title>
        <authorList>
            <consortium name="The Broad Institute Genome Sequencing Platform"/>
            <consortium name="The Broad Institute Genome Sequencing Center for Infectious Disease"/>
            <person name="Neafsey D."/>
            <person name="Cheeseman I."/>
            <person name="Volkman S."/>
            <person name="Adams J."/>
            <person name="Walker B."/>
            <person name="Young S.K."/>
            <person name="Zeng Q."/>
            <person name="Gargeya S."/>
            <person name="Fitzgerald M."/>
            <person name="Haas B."/>
            <person name="Abouelleil A."/>
            <person name="Alvarado L."/>
            <person name="Arachchi H.M."/>
            <person name="Berlin A.M."/>
            <person name="Chapman S.B."/>
            <person name="Dewar J."/>
            <person name="Goldberg J."/>
            <person name="Griggs A."/>
            <person name="Gujja S."/>
            <person name="Hansen M."/>
            <person name="Howarth C."/>
            <person name="Imamovic A."/>
            <person name="Larimer J."/>
            <person name="McCowan C."/>
            <person name="Murphy C."/>
            <person name="Neiman D."/>
            <person name="Pearson M."/>
            <person name="Priest M."/>
            <person name="Roberts A."/>
            <person name="Saif S."/>
            <person name="Shea T."/>
            <person name="Sisk P."/>
            <person name="Sykes S."/>
            <person name="Wortman J."/>
            <person name="Nusbaum C."/>
            <person name="Birren B."/>
        </authorList>
    </citation>
    <scope>NUCLEOTIDE SEQUENCE [LARGE SCALE GENOMIC DNA]</scope>
    <source>
        <strain evidence="3 4">San Antonio 1</strain>
    </source>
</reference>
<keyword evidence="2" id="KW-0472">Membrane</keyword>
<dbReference type="AlphaFoldDB" id="W6ZSP6"/>
<feature type="compositionally biased region" description="Polar residues" evidence="1">
    <location>
        <begin position="36"/>
        <end position="50"/>
    </location>
</feature>
<feature type="compositionally biased region" description="Basic and acidic residues" evidence="1">
    <location>
        <begin position="13"/>
        <end position="30"/>
    </location>
</feature>
<sequence length="128" mass="13231">MVFKTVDSQDTVAEVHNDQQNRTSRHDSNPEHLGSSKDTNQMSTGKNQAGGNVGPQDGEDRAMAAKTSSASGTASTWVAVGGGGISFLLATLSLYGILRVYRRGKGAGEAFEISGPGGRGVSYGLVGE</sequence>
<dbReference type="Proteomes" id="UP000030640">
    <property type="component" value="Unassembled WGS sequence"/>
</dbReference>
<dbReference type="GeneID" id="20040949"/>
<dbReference type="RefSeq" id="XP_008819468.1">
    <property type="nucleotide sequence ID" value="XM_008821246.1"/>
</dbReference>
<feature type="region of interest" description="Disordered" evidence="1">
    <location>
        <begin position="1"/>
        <end position="73"/>
    </location>
</feature>
<keyword evidence="4" id="KW-1185">Reference proteome</keyword>
<protein>
    <submittedName>
        <fullName evidence="3">Uncharacterized protein</fullName>
    </submittedName>
</protein>
<keyword evidence="2" id="KW-0812">Transmembrane</keyword>
<feature type="transmembrane region" description="Helical" evidence="2">
    <location>
        <begin position="77"/>
        <end position="98"/>
    </location>
</feature>
<proteinExistence type="predicted"/>
<name>W6ZSP6_9APIC</name>
<evidence type="ECO:0000256" key="2">
    <source>
        <dbReference type="SAM" id="Phobius"/>
    </source>
</evidence>
<organism evidence="3 4">
    <name type="scientific">Plasmodium inui San Antonio 1</name>
    <dbReference type="NCBI Taxonomy" id="1237626"/>
    <lineage>
        <taxon>Eukaryota</taxon>
        <taxon>Sar</taxon>
        <taxon>Alveolata</taxon>
        <taxon>Apicomplexa</taxon>
        <taxon>Aconoidasida</taxon>
        <taxon>Haemosporida</taxon>
        <taxon>Plasmodiidae</taxon>
        <taxon>Plasmodium</taxon>
        <taxon>Plasmodium (Plasmodium)</taxon>
    </lineage>
</organism>
<evidence type="ECO:0000313" key="4">
    <source>
        <dbReference type="Proteomes" id="UP000030640"/>
    </source>
</evidence>